<dbReference type="GO" id="GO:0015562">
    <property type="term" value="F:efflux transmembrane transporter activity"/>
    <property type="evidence" value="ECO:0007669"/>
    <property type="project" value="TreeGrafter"/>
</dbReference>
<dbReference type="EMBL" id="WJPP01000006">
    <property type="protein sequence ID" value="MRH79114.1"/>
    <property type="molecule type" value="Genomic_DNA"/>
</dbReference>
<protein>
    <submittedName>
        <fullName evidence="4">Efflux RND transporter periplasmic adaptor subunit</fullName>
    </submittedName>
</protein>
<sequence>MRLTLHGYALSMLRFVTSWQSHHYGYQMVLYSMSWVSSWKSRMKFELSRFIHCCCLIGAGCWMGSLALAQEDPAEDFRNFSPEQIVAVEPEALVGVVYPRGRYLLALEVSGVVAEAPVDEGERVEAGQPLLVLQQEIQDLELERLELDWRDNSALTAARSRLALIEERLESLEMLFADTGSVSRDELRNLELQRLSAAAEVDQLVLTKSQQQLDYEIGLGRLAQRTLTAPVAGTISQVTSKPGEWVQAGDPAVELIDSGVNFVRLNLRSRQAVNLTQGMSAIVEVEGQRYDGRVSFISPIADPASGRVEVKVEFDNPDFLIRPGLSARVQLTPAE</sequence>
<dbReference type="PANTHER" id="PTHR30469">
    <property type="entry name" value="MULTIDRUG RESISTANCE PROTEIN MDTA"/>
    <property type="match status" value="1"/>
</dbReference>
<reference evidence="4 5" key="1">
    <citation type="submission" date="2019-11" db="EMBL/GenBank/DDBJ databases">
        <authorList>
            <person name="Zhang X.Y."/>
        </authorList>
    </citation>
    <scope>NUCLEOTIDE SEQUENCE [LARGE SCALE GENOMIC DNA]</scope>
    <source>
        <strain evidence="4 5">C176</strain>
    </source>
</reference>
<proteinExistence type="inferred from homology"/>
<evidence type="ECO:0000313" key="5">
    <source>
        <dbReference type="Proteomes" id="UP000433788"/>
    </source>
</evidence>
<feature type="domain" description="CusB-like beta-barrel" evidence="3">
    <location>
        <begin position="270"/>
        <end position="334"/>
    </location>
</feature>
<keyword evidence="2" id="KW-0175">Coiled coil</keyword>
<dbReference type="InterPro" id="IPR006143">
    <property type="entry name" value="RND_pump_MFP"/>
</dbReference>
<dbReference type="NCBIfam" id="TIGR01730">
    <property type="entry name" value="RND_mfp"/>
    <property type="match status" value="1"/>
</dbReference>
<dbReference type="Gene3D" id="2.40.30.170">
    <property type="match status" value="1"/>
</dbReference>
<comment type="similarity">
    <text evidence="1">Belongs to the membrane fusion protein (MFP) (TC 8.A.1) family.</text>
</comment>
<dbReference type="SUPFAM" id="SSF111369">
    <property type="entry name" value="HlyD-like secretion proteins"/>
    <property type="match status" value="1"/>
</dbReference>
<comment type="caution">
    <text evidence="4">The sequence shown here is derived from an EMBL/GenBank/DDBJ whole genome shotgun (WGS) entry which is preliminary data.</text>
</comment>
<gene>
    <name evidence="4" type="ORF">GH984_10430</name>
</gene>
<evidence type="ECO:0000313" key="4">
    <source>
        <dbReference type="EMBL" id="MRH79114.1"/>
    </source>
</evidence>
<feature type="coiled-coil region" evidence="2">
    <location>
        <begin position="130"/>
        <end position="175"/>
    </location>
</feature>
<keyword evidence="5" id="KW-1185">Reference proteome</keyword>
<dbReference type="Gene3D" id="2.40.50.100">
    <property type="match status" value="1"/>
</dbReference>
<dbReference type="Pfam" id="PF25954">
    <property type="entry name" value="Beta-barrel_RND_2"/>
    <property type="match status" value="1"/>
</dbReference>
<accession>A0A6N7R1Y5</accession>
<name>A0A6N7R1Y5_9GAMM</name>
<dbReference type="AlphaFoldDB" id="A0A6N7R1Y5"/>
<evidence type="ECO:0000256" key="1">
    <source>
        <dbReference type="ARBA" id="ARBA00009477"/>
    </source>
</evidence>
<dbReference type="GO" id="GO:1990281">
    <property type="term" value="C:efflux pump complex"/>
    <property type="evidence" value="ECO:0007669"/>
    <property type="project" value="TreeGrafter"/>
</dbReference>
<dbReference type="Proteomes" id="UP000433788">
    <property type="component" value="Unassembled WGS sequence"/>
</dbReference>
<organism evidence="4 5">
    <name type="scientific">Spiribacter salilacus</name>
    <dbReference type="NCBI Taxonomy" id="2664894"/>
    <lineage>
        <taxon>Bacteria</taxon>
        <taxon>Pseudomonadati</taxon>
        <taxon>Pseudomonadota</taxon>
        <taxon>Gammaproteobacteria</taxon>
        <taxon>Chromatiales</taxon>
        <taxon>Ectothiorhodospiraceae</taxon>
        <taxon>Spiribacter</taxon>
    </lineage>
</organism>
<evidence type="ECO:0000256" key="2">
    <source>
        <dbReference type="SAM" id="Coils"/>
    </source>
</evidence>
<dbReference type="InterPro" id="IPR058792">
    <property type="entry name" value="Beta-barrel_RND_2"/>
</dbReference>
<evidence type="ECO:0000259" key="3">
    <source>
        <dbReference type="Pfam" id="PF25954"/>
    </source>
</evidence>